<protein>
    <recommendedName>
        <fullName evidence="4">TIGR02300 family protein</fullName>
    </recommendedName>
</protein>
<reference evidence="2" key="1">
    <citation type="journal article" date="2014" name="Int. J. Syst. Evol. Microbiol.">
        <title>Complete genome sequence of Corynebacterium casei LMG S-19264T (=DSM 44701T), isolated from a smear-ripened cheese.</title>
        <authorList>
            <consortium name="US DOE Joint Genome Institute (JGI-PGF)"/>
            <person name="Walter F."/>
            <person name="Albersmeier A."/>
            <person name="Kalinowski J."/>
            <person name="Ruckert C."/>
        </authorList>
    </citation>
    <scope>NUCLEOTIDE SEQUENCE</scope>
    <source>
        <strain evidence="2">VKM B-2789</strain>
    </source>
</reference>
<evidence type="ECO:0000313" key="3">
    <source>
        <dbReference type="Proteomes" id="UP001143330"/>
    </source>
</evidence>
<evidence type="ECO:0000256" key="1">
    <source>
        <dbReference type="SAM" id="MobiDB-lite"/>
    </source>
</evidence>
<keyword evidence="3" id="KW-1185">Reference proteome</keyword>
<evidence type="ECO:0008006" key="4">
    <source>
        <dbReference type="Google" id="ProtNLM"/>
    </source>
</evidence>
<dbReference type="EMBL" id="BSFM01000019">
    <property type="protein sequence ID" value="GLK86350.1"/>
    <property type="molecule type" value="Genomic_DNA"/>
</dbReference>
<accession>A0A9W6ND56</accession>
<sequence>MGATLFHPPPSEVLSVVKPELGTKRVCPVTGRKFYDLNKDPVISPYTGQIVPITAPITRGRPEPSRPAETPAENEAEEAEDVELVSLEDADEEAASPAKAATSDDDIEIDDEVDADGDEDDTFLEEDEDDGDDVTDLIGDGLEDDEEG</sequence>
<reference evidence="2" key="2">
    <citation type="submission" date="2023-01" db="EMBL/GenBank/DDBJ databases">
        <authorList>
            <person name="Sun Q."/>
            <person name="Evtushenko L."/>
        </authorList>
    </citation>
    <scope>NUCLEOTIDE SEQUENCE</scope>
    <source>
        <strain evidence="2">VKM B-2789</strain>
    </source>
</reference>
<name>A0A9W6ND56_9HYPH</name>
<dbReference type="Pfam" id="PF09538">
    <property type="entry name" value="FYDLN_acid"/>
    <property type="match status" value="1"/>
</dbReference>
<dbReference type="AlphaFoldDB" id="A0A9W6ND56"/>
<evidence type="ECO:0000313" key="2">
    <source>
        <dbReference type="EMBL" id="GLK86350.1"/>
    </source>
</evidence>
<dbReference type="InterPro" id="IPR012644">
    <property type="entry name" value="CHP02300_FYDLN_acid"/>
</dbReference>
<feature type="region of interest" description="Disordered" evidence="1">
    <location>
        <begin position="54"/>
        <end position="148"/>
    </location>
</feature>
<feature type="compositionally biased region" description="Acidic residues" evidence="1">
    <location>
        <begin position="103"/>
        <end position="148"/>
    </location>
</feature>
<comment type="caution">
    <text evidence="2">The sequence shown here is derived from an EMBL/GenBank/DDBJ whole genome shotgun (WGS) entry which is preliminary data.</text>
</comment>
<proteinExistence type="predicted"/>
<gene>
    <name evidence="2" type="ORF">GCM10017653_44200</name>
</gene>
<dbReference type="Proteomes" id="UP001143330">
    <property type="component" value="Unassembled WGS sequence"/>
</dbReference>
<feature type="compositionally biased region" description="Acidic residues" evidence="1">
    <location>
        <begin position="72"/>
        <end position="94"/>
    </location>
</feature>
<dbReference type="NCBIfam" id="TIGR02300">
    <property type="entry name" value="FYDLN_acid"/>
    <property type="match status" value="1"/>
</dbReference>
<organism evidence="2 3">
    <name type="scientific">Ancylobacter defluvii</name>
    <dbReference type="NCBI Taxonomy" id="1282440"/>
    <lineage>
        <taxon>Bacteria</taxon>
        <taxon>Pseudomonadati</taxon>
        <taxon>Pseudomonadota</taxon>
        <taxon>Alphaproteobacteria</taxon>
        <taxon>Hyphomicrobiales</taxon>
        <taxon>Xanthobacteraceae</taxon>
        <taxon>Ancylobacter</taxon>
    </lineage>
</organism>